<sequence>MAKLNKFSKRSQYVVSLDSHNILDVFLRSSLKEGFEAYIEGMFSRQISSSVTVFEDFQTAFQFNAVTQEVFNQGNVQSIKIYEVLIETTSDTELTPSDLKLYWSFTNPKLEDLEKNLGIKIKRETIR</sequence>
<gene>
    <name evidence="1" type="ORF">ME3_270</name>
</gene>
<keyword evidence="2" id="KW-1185">Reference proteome</keyword>
<proteinExistence type="predicted"/>
<accession>A0A172Q0P8</accession>
<name>A0A172Q0P8_9CAUD</name>
<dbReference type="EMBL" id="KU935715">
    <property type="protein sequence ID" value="AND75431.1"/>
    <property type="molecule type" value="Genomic_DNA"/>
</dbReference>
<protein>
    <submittedName>
        <fullName evidence="1">Uncharacterized protein</fullName>
    </submittedName>
</protein>
<organism evidence="1 2">
    <name type="scientific">Acinetobacter phage vB_AbaM_ME3</name>
    <dbReference type="NCBI Taxonomy" id="1837876"/>
    <lineage>
        <taxon>Viruses</taxon>
        <taxon>Duplodnaviria</taxon>
        <taxon>Heunggongvirae</taxon>
        <taxon>Uroviricota</taxon>
        <taxon>Caudoviricetes</taxon>
        <taxon>Metrivirus</taxon>
        <taxon>Metrivirus ME3</taxon>
    </lineage>
</organism>
<reference evidence="2" key="1">
    <citation type="submission" date="2016-03" db="EMBL/GenBank/DDBJ databases">
        <title>Characterization of Acinetobacter baumannii phage vB_AbaM_ME3.</title>
        <authorList>
            <person name="Buttimer C.T.H."/>
            <person name="Elbreki M."/>
            <person name="Coffey A."/>
        </authorList>
    </citation>
    <scope>NUCLEOTIDE SEQUENCE [LARGE SCALE GENOMIC DNA]</scope>
</reference>
<dbReference type="Proteomes" id="UP000225947">
    <property type="component" value="Segment"/>
</dbReference>
<evidence type="ECO:0000313" key="2">
    <source>
        <dbReference type="Proteomes" id="UP000225947"/>
    </source>
</evidence>
<evidence type="ECO:0000313" key="1">
    <source>
        <dbReference type="EMBL" id="AND75431.1"/>
    </source>
</evidence>